<gene>
    <name evidence="2" type="ORF">CAUJ_LOCUS2113</name>
</gene>
<sequence>MGARLDAEHGNSSKVHTNKAITAGSVDTLVWWGAESSRRRRRTDNRAPLISRQTFWAPSQIFMLKRYALCRRHRNCVNACRADDEEAHRVDQPKCDADDEEARAAAAPSTKKA</sequence>
<feature type="region of interest" description="Disordered" evidence="1">
    <location>
        <begin position="84"/>
        <end position="113"/>
    </location>
</feature>
<evidence type="ECO:0000313" key="2">
    <source>
        <dbReference type="EMBL" id="CAD6186194.1"/>
    </source>
</evidence>
<proteinExistence type="predicted"/>
<organism evidence="2 3">
    <name type="scientific">Caenorhabditis auriculariae</name>
    <dbReference type="NCBI Taxonomy" id="2777116"/>
    <lineage>
        <taxon>Eukaryota</taxon>
        <taxon>Metazoa</taxon>
        <taxon>Ecdysozoa</taxon>
        <taxon>Nematoda</taxon>
        <taxon>Chromadorea</taxon>
        <taxon>Rhabditida</taxon>
        <taxon>Rhabditina</taxon>
        <taxon>Rhabditomorpha</taxon>
        <taxon>Rhabditoidea</taxon>
        <taxon>Rhabditidae</taxon>
        <taxon>Peloderinae</taxon>
        <taxon>Caenorhabditis</taxon>
    </lineage>
</organism>
<keyword evidence="3" id="KW-1185">Reference proteome</keyword>
<evidence type="ECO:0000256" key="1">
    <source>
        <dbReference type="SAM" id="MobiDB-lite"/>
    </source>
</evidence>
<dbReference type="Proteomes" id="UP000835052">
    <property type="component" value="Unassembled WGS sequence"/>
</dbReference>
<feature type="compositionally biased region" description="Basic and acidic residues" evidence="1">
    <location>
        <begin position="86"/>
        <end position="96"/>
    </location>
</feature>
<protein>
    <submittedName>
        <fullName evidence="2">Uncharacterized protein</fullName>
    </submittedName>
</protein>
<comment type="caution">
    <text evidence="2">The sequence shown here is derived from an EMBL/GenBank/DDBJ whole genome shotgun (WGS) entry which is preliminary data.</text>
</comment>
<evidence type="ECO:0000313" key="3">
    <source>
        <dbReference type="Proteomes" id="UP000835052"/>
    </source>
</evidence>
<dbReference type="AlphaFoldDB" id="A0A8S1GT97"/>
<dbReference type="EMBL" id="CAJGYM010000004">
    <property type="protein sequence ID" value="CAD6186194.1"/>
    <property type="molecule type" value="Genomic_DNA"/>
</dbReference>
<accession>A0A8S1GT97</accession>
<name>A0A8S1GT97_9PELO</name>
<reference evidence="2" key="1">
    <citation type="submission" date="2020-10" db="EMBL/GenBank/DDBJ databases">
        <authorList>
            <person name="Kikuchi T."/>
        </authorList>
    </citation>
    <scope>NUCLEOTIDE SEQUENCE</scope>
    <source>
        <strain evidence="2">NKZ352</strain>
    </source>
</reference>